<feature type="chain" id="PRO_5042952537" evidence="3">
    <location>
        <begin position="23"/>
        <end position="215"/>
    </location>
</feature>
<evidence type="ECO:0000256" key="2">
    <source>
        <dbReference type="SAM" id="Phobius"/>
    </source>
</evidence>
<evidence type="ECO:0000313" key="4">
    <source>
        <dbReference type="EMBL" id="KAK4765817.1"/>
    </source>
</evidence>
<feature type="compositionally biased region" description="Pro residues" evidence="1">
    <location>
        <begin position="62"/>
        <end position="72"/>
    </location>
</feature>
<reference evidence="4 5" key="1">
    <citation type="journal article" date="2023" name="Hortic Res">
        <title>Pangenome of water caltrop reveals structural variations and asymmetric subgenome divergence after allopolyploidization.</title>
        <authorList>
            <person name="Zhang X."/>
            <person name="Chen Y."/>
            <person name="Wang L."/>
            <person name="Yuan Y."/>
            <person name="Fang M."/>
            <person name="Shi L."/>
            <person name="Lu R."/>
            <person name="Comes H.P."/>
            <person name="Ma Y."/>
            <person name="Chen Y."/>
            <person name="Huang G."/>
            <person name="Zhou Y."/>
            <person name="Zheng Z."/>
            <person name="Qiu Y."/>
        </authorList>
    </citation>
    <scope>NUCLEOTIDE SEQUENCE [LARGE SCALE GENOMIC DNA]</scope>
    <source>
        <tissue evidence="4">Roots</tissue>
    </source>
</reference>
<accession>A0AAN7KMQ8</accession>
<feature type="compositionally biased region" description="Polar residues" evidence="1">
    <location>
        <begin position="97"/>
        <end position="106"/>
    </location>
</feature>
<sequence>MTNHGGLLGVTMLLVMLLLAVAKQANTMSYAPAPAPLSPQYHPLSRKSESPAPDSPKYLSPIYPPEFPPVFSPAPEVKPSTTPPPPSMAPIAGDNNAGPSYESTAPSPAIETGYPPEQSAGSDSFPPSISLLPPLSMTPISGDDKDPSPTAPSPSPALDPSYQIKGRRSGGVGFGVVAGMCLVGLGGFVYLKRRDDGASRSKYSMYKDLTKKEGI</sequence>
<feature type="region of interest" description="Disordered" evidence="1">
    <location>
        <begin position="36"/>
        <end position="164"/>
    </location>
</feature>
<name>A0AAN7KMQ8_9MYRT</name>
<dbReference type="Proteomes" id="UP001345219">
    <property type="component" value="Chromosome 7"/>
</dbReference>
<keyword evidence="5" id="KW-1185">Reference proteome</keyword>
<keyword evidence="2" id="KW-1133">Transmembrane helix</keyword>
<evidence type="ECO:0000256" key="3">
    <source>
        <dbReference type="SAM" id="SignalP"/>
    </source>
</evidence>
<dbReference type="AlphaFoldDB" id="A0AAN7KMQ8"/>
<dbReference type="EMBL" id="JAXIOK010000007">
    <property type="protein sequence ID" value="KAK4765817.1"/>
    <property type="molecule type" value="Genomic_DNA"/>
</dbReference>
<feature type="transmembrane region" description="Helical" evidence="2">
    <location>
        <begin position="171"/>
        <end position="191"/>
    </location>
</feature>
<gene>
    <name evidence="4" type="ORF">SAY87_007459</name>
</gene>
<feature type="signal peptide" evidence="3">
    <location>
        <begin position="1"/>
        <end position="22"/>
    </location>
</feature>
<protein>
    <submittedName>
        <fullName evidence="4">Uncharacterized protein</fullName>
    </submittedName>
</protein>
<evidence type="ECO:0000313" key="5">
    <source>
        <dbReference type="Proteomes" id="UP001345219"/>
    </source>
</evidence>
<feature type="compositionally biased region" description="Low complexity" evidence="1">
    <location>
        <begin position="124"/>
        <end position="141"/>
    </location>
</feature>
<keyword evidence="2" id="KW-0812">Transmembrane</keyword>
<proteinExistence type="predicted"/>
<keyword evidence="2" id="KW-0472">Membrane</keyword>
<comment type="caution">
    <text evidence="4">The sequence shown here is derived from an EMBL/GenBank/DDBJ whole genome shotgun (WGS) entry which is preliminary data.</text>
</comment>
<evidence type="ECO:0000256" key="1">
    <source>
        <dbReference type="SAM" id="MobiDB-lite"/>
    </source>
</evidence>
<organism evidence="4 5">
    <name type="scientific">Trapa incisa</name>
    <dbReference type="NCBI Taxonomy" id="236973"/>
    <lineage>
        <taxon>Eukaryota</taxon>
        <taxon>Viridiplantae</taxon>
        <taxon>Streptophyta</taxon>
        <taxon>Embryophyta</taxon>
        <taxon>Tracheophyta</taxon>
        <taxon>Spermatophyta</taxon>
        <taxon>Magnoliopsida</taxon>
        <taxon>eudicotyledons</taxon>
        <taxon>Gunneridae</taxon>
        <taxon>Pentapetalae</taxon>
        <taxon>rosids</taxon>
        <taxon>malvids</taxon>
        <taxon>Myrtales</taxon>
        <taxon>Lythraceae</taxon>
        <taxon>Trapa</taxon>
    </lineage>
</organism>
<keyword evidence="3" id="KW-0732">Signal</keyword>